<feature type="transmembrane region" description="Helical" evidence="2">
    <location>
        <begin position="29"/>
        <end position="45"/>
    </location>
</feature>
<comment type="caution">
    <text evidence="3">The sequence shown here is derived from an EMBL/GenBank/DDBJ whole genome shotgun (WGS) entry which is preliminary data.</text>
</comment>
<gene>
    <name evidence="3" type="ORF">NDU88_005426</name>
</gene>
<protein>
    <submittedName>
        <fullName evidence="3">Uncharacterized protein</fullName>
    </submittedName>
</protein>
<reference evidence="3" key="1">
    <citation type="journal article" date="2022" name="bioRxiv">
        <title>Sequencing and chromosome-scale assembly of the giantPleurodeles waltlgenome.</title>
        <authorList>
            <person name="Brown T."/>
            <person name="Elewa A."/>
            <person name="Iarovenko S."/>
            <person name="Subramanian E."/>
            <person name="Araus A.J."/>
            <person name="Petzold A."/>
            <person name="Susuki M."/>
            <person name="Suzuki K.-i.T."/>
            <person name="Hayashi T."/>
            <person name="Toyoda A."/>
            <person name="Oliveira C."/>
            <person name="Osipova E."/>
            <person name="Leigh N.D."/>
            <person name="Simon A."/>
            <person name="Yun M.H."/>
        </authorList>
    </citation>
    <scope>NUCLEOTIDE SEQUENCE</scope>
    <source>
        <strain evidence="3">20211129_DDA</strain>
        <tissue evidence="3">Liver</tissue>
    </source>
</reference>
<dbReference type="AlphaFoldDB" id="A0AAV7VIY9"/>
<sequence>MRAAICRCPLVSEDRRYSEVSGIRGKEKVLVFFFFGTLCGFTLFIDGRCALLCVIRGPVGPTEAHSGRARTAAVSLHFFHLAPAGTSVAPPHHVRGPSMYLYWRPDPALLRRGHRGPARSAWVTPALSARPEAASLSAPIHSGAGFWPPLLREQRGDTAPAPPVPRPSPGLALVFSPDPRARPRSPRTRPKRAGALRRSRPHAVRQVQGCVVFSSDSFWGRVSAPSTARAASGHCALSALCLRLGPFSALVPCLQTELRIAGSRDHSGDSCNLGCV</sequence>
<dbReference type="EMBL" id="JANPWB010000003">
    <property type="protein sequence ID" value="KAJ1201620.1"/>
    <property type="molecule type" value="Genomic_DNA"/>
</dbReference>
<evidence type="ECO:0000313" key="3">
    <source>
        <dbReference type="EMBL" id="KAJ1201620.1"/>
    </source>
</evidence>
<keyword evidence="2" id="KW-0812">Transmembrane</keyword>
<evidence type="ECO:0000313" key="4">
    <source>
        <dbReference type="Proteomes" id="UP001066276"/>
    </source>
</evidence>
<feature type="region of interest" description="Disordered" evidence="1">
    <location>
        <begin position="149"/>
        <end position="200"/>
    </location>
</feature>
<organism evidence="3 4">
    <name type="scientific">Pleurodeles waltl</name>
    <name type="common">Iberian ribbed newt</name>
    <dbReference type="NCBI Taxonomy" id="8319"/>
    <lineage>
        <taxon>Eukaryota</taxon>
        <taxon>Metazoa</taxon>
        <taxon>Chordata</taxon>
        <taxon>Craniata</taxon>
        <taxon>Vertebrata</taxon>
        <taxon>Euteleostomi</taxon>
        <taxon>Amphibia</taxon>
        <taxon>Batrachia</taxon>
        <taxon>Caudata</taxon>
        <taxon>Salamandroidea</taxon>
        <taxon>Salamandridae</taxon>
        <taxon>Pleurodelinae</taxon>
        <taxon>Pleurodeles</taxon>
    </lineage>
</organism>
<proteinExistence type="predicted"/>
<keyword evidence="2" id="KW-1133">Transmembrane helix</keyword>
<accession>A0AAV7VIY9</accession>
<evidence type="ECO:0000256" key="1">
    <source>
        <dbReference type="SAM" id="MobiDB-lite"/>
    </source>
</evidence>
<feature type="compositionally biased region" description="Basic residues" evidence="1">
    <location>
        <begin position="182"/>
        <end position="200"/>
    </location>
</feature>
<keyword evidence="4" id="KW-1185">Reference proteome</keyword>
<keyword evidence="2" id="KW-0472">Membrane</keyword>
<evidence type="ECO:0000256" key="2">
    <source>
        <dbReference type="SAM" id="Phobius"/>
    </source>
</evidence>
<dbReference type="Proteomes" id="UP001066276">
    <property type="component" value="Chromosome 2_1"/>
</dbReference>
<name>A0AAV7VIY9_PLEWA</name>